<keyword evidence="3" id="KW-1185">Reference proteome</keyword>
<feature type="region of interest" description="Disordered" evidence="1">
    <location>
        <begin position="197"/>
        <end position="216"/>
    </location>
</feature>
<sequence length="216" mass="23096">MTILSCRDVHQEGPNSTSIGGYPSYFPTQLIPSQALAPSSTSTLSQTQAQEPVSLSSSETDGMHGDSFLAGSPPSVISNGLKEWVSNFLSEQLQCKAPTTQNTMSSSMATACTSTRDTSRVQVIQLTDPLEEYTLSILSSFHQFHSQKNYSPSSSTMTFQLLSQSPGMADQLPAPSNATTSPVPLILNQSSTSYHLTAPTTINPVPPSHNQNDIPD</sequence>
<feature type="compositionally biased region" description="Polar residues" evidence="1">
    <location>
        <begin position="51"/>
        <end position="60"/>
    </location>
</feature>
<accession>A0AA39MEM8</accession>
<gene>
    <name evidence="2" type="ORF">EV421DRAFT_1743785</name>
</gene>
<evidence type="ECO:0000313" key="2">
    <source>
        <dbReference type="EMBL" id="KAK0430700.1"/>
    </source>
</evidence>
<dbReference type="Proteomes" id="UP001175226">
    <property type="component" value="Unassembled WGS sequence"/>
</dbReference>
<comment type="caution">
    <text evidence="2">The sequence shown here is derived from an EMBL/GenBank/DDBJ whole genome shotgun (WGS) entry which is preliminary data.</text>
</comment>
<dbReference type="EMBL" id="JAUEPT010000136">
    <property type="protein sequence ID" value="KAK0430700.1"/>
    <property type="molecule type" value="Genomic_DNA"/>
</dbReference>
<evidence type="ECO:0000256" key="1">
    <source>
        <dbReference type="SAM" id="MobiDB-lite"/>
    </source>
</evidence>
<feature type="region of interest" description="Disordered" evidence="1">
    <location>
        <begin position="36"/>
        <end position="71"/>
    </location>
</feature>
<name>A0AA39MEM8_9AGAR</name>
<dbReference type="AlphaFoldDB" id="A0AA39MEM8"/>
<proteinExistence type="predicted"/>
<protein>
    <submittedName>
        <fullName evidence="2">Uncharacterized protein</fullName>
    </submittedName>
</protein>
<feature type="compositionally biased region" description="Low complexity" evidence="1">
    <location>
        <begin position="36"/>
        <end position="50"/>
    </location>
</feature>
<feature type="region of interest" description="Disordered" evidence="1">
    <location>
        <begin position="1"/>
        <end position="22"/>
    </location>
</feature>
<evidence type="ECO:0000313" key="3">
    <source>
        <dbReference type="Proteomes" id="UP001175226"/>
    </source>
</evidence>
<reference evidence="2" key="1">
    <citation type="submission" date="2023-06" db="EMBL/GenBank/DDBJ databases">
        <authorList>
            <consortium name="Lawrence Berkeley National Laboratory"/>
            <person name="Ahrendt S."/>
            <person name="Sahu N."/>
            <person name="Indic B."/>
            <person name="Wong-Bajracharya J."/>
            <person name="Merenyi Z."/>
            <person name="Ke H.-M."/>
            <person name="Monk M."/>
            <person name="Kocsube S."/>
            <person name="Drula E."/>
            <person name="Lipzen A."/>
            <person name="Balint B."/>
            <person name="Henrissat B."/>
            <person name="Andreopoulos B."/>
            <person name="Martin F.M."/>
            <person name="Harder C.B."/>
            <person name="Rigling D."/>
            <person name="Ford K.L."/>
            <person name="Foster G.D."/>
            <person name="Pangilinan J."/>
            <person name="Papanicolaou A."/>
            <person name="Barry K."/>
            <person name="LaButti K."/>
            <person name="Viragh M."/>
            <person name="Koriabine M."/>
            <person name="Yan M."/>
            <person name="Riley R."/>
            <person name="Champramary S."/>
            <person name="Plett K.L."/>
            <person name="Tsai I.J."/>
            <person name="Slot J."/>
            <person name="Sipos G."/>
            <person name="Plett J."/>
            <person name="Nagy L.G."/>
            <person name="Grigoriev I.V."/>
        </authorList>
    </citation>
    <scope>NUCLEOTIDE SEQUENCE</scope>
    <source>
        <strain evidence="2">FPL87.14</strain>
    </source>
</reference>
<organism evidence="2 3">
    <name type="scientific">Armillaria borealis</name>
    <dbReference type="NCBI Taxonomy" id="47425"/>
    <lineage>
        <taxon>Eukaryota</taxon>
        <taxon>Fungi</taxon>
        <taxon>Dikarya</taxon>
        <taxon>Basidiomycota</taxon>
        <taxon>Agaricomycotina</taxon>
        <taxon>Agaricomycetes</taxon>
        <taxon>Agaricomycetidae</taxon>
        <taxon>Agaricales</taxon>
        <taxon>Marasmiineae</taxon>
        <taxon>Physalacriaceae</taxon>
        <taxon>Armillaria</taxon>
    </lineage>
</organism>